<organism evidence="1 2">
    <name type="scientific">Paenibacillus typhae</name>
    <dbReference type="NCBI Taxonomy" id="1174501"/>
    <lineage>
        <taxon>Bacteria</taxon>
        <taxon>Bacillati</taxon>
        <taxon>Bacillota</taxon>
        <taxon>Bacilli</taxon>
        <taxon>Bacillales</taxon>
        <taxon>Paenibacillaceae</taxon>
        <taxon>Paenibacillus</taxon>
    </lineage>
</organism>
<dbReference type="RefSeq" id="WP_090718685.1">
    <property type="nucleotide sequence ID" value="NZ_CBCSKY010000049.1"/>
</dbReference>
<sequence>MRLGKHEQGMGKLTLVMIGLSLLVLPLAGFASGAGRTAADESAADTALSASSPEQLTRSLNLLATAGREITADGSPLRLVVKWQGEYRGKAADATDAADHAAATAAAQAMTNADAANAEDHADAVTAAQAMSPIEAADSAAPAAQLAGLLGLGKLEAAEEDGHVTYRASRALDSTSTVSLFWSELGQDVSYVIVTVETKDLLQAEAVQTAAADAGAQMLAAGITPEWNASLQGTSLVHESPREALERAEGAITKRLGGLEAAESYEDVATYSRSYSIQGAQRYVNSGDNRIALQAAVHQNSNNNSNRVTIGLPLITIEY</sequence>
<dbReference type="AlphaFoldDB" id="A0A1G9CUK0"/>
<reference evidence="2" key="1">
    <citation type="submission" date="2016-10" db="EMBL/GenBank/DDBJ databases">
        <authorList>
            <person name="Varghese N."/>
            <person name="Submissions S."/>
        </authorList>
    </citation>
    <scope>NUCLEOTIDE SEQUENCE [LARGE SCALE GENOMIC DNA]</scope>
    <source>
        <strain evidence="2">CGMCC 1.11012</strain>
    </source>
</reference>
<keyword evidence="2" id="KW-1185">Reference proteome</keyword>
<gene>
    <name evidence="1" type="ORF">SAMN05216192_14527</name>
</gene>
<dbReference type="STRING" id="1174501.SAMN05216192_14527"/>
<evidence type="ECO:0000313" key="1">
    <source>
        <dbReference type="EMBL" id="SDK55351.1"/>
    </source>
</evidence>
<dbReference type="Proteomes" id="UP000199050">
    <property type="component" value="Unassembled WGS sequence"/>
</dbReference>
<accession>A0A1G9CUK0</accession>
<dbReference type="EMBL" id="FNDX01000045">
    <property type="protein sequence ID" value="SDK55351.1"/>
    <property type="molecule type" value="Genomic_DNA"/>
</dbReference>
<evidence type="ECO:0000313" key="2">
    <source>
        <dbReference type="Proteomes" id="UP000199050"/>
    </source>
</evidence>
<protein>
    <submittedName>
        <fullName evidence="1">TATA-box binding</fullName>
    </submittedName>
</protein>
<dbReference type="InterPro" id="IPR014794">
    <property type="entry name" value="DUF1779"/>
</dbReference>
<dbReference type="Gene3D" id="3.30.360.40">
    <property type="entry name" value="YwmB-like"/>
    <property type="match status" value="1"/>
</dbReference>
<dbReference type="Pfam" id="PF08680">
    <property type="entry name" value="DUF1779"/>
    <property type="match status" value="1"/>
</dbReference>
<proteinExistence type="predicted"/>
<name>A0A1G9CUK0_9BACL</name>
<dbReference type="OrthoDB" id="2660768at2"/>